<gene>
    <name evidence="1" type="ORF">ABZ071_29210</name>
</gene>
<dbReference type="Proteomes" id="UP001550348">
    <property type="component" value="Unassembled WGS sequence"/>
</dbReference>
<evidence type="ECO:0000313" key="2">
    <source>
        <dbReference type="Proteomes" id="UP001550348"/>
    </source>
</evidence>
<dbReference type="EMBL" id="JBEXRX010000134">
    <property type="protein sequence ID" value="MEU0155902.1"/>
    <property type="molecule type" value="Genomic_DNA"/>
</dbReference>
<dbReference type="RefSeq" id="WP_355667460.1">
    <property type="nucleotide sequence ID" value="NZ_JBEXRX010000134.1"/>
</dbReference>
<name>A0ABV2VSY8_9ACTN</name>
<evidence type="ECO:0000313" key="1">
    <source>
        <dbReference type="EMBL" id="MEU0155902.1"/>
    </source>
</evidence>
<organism evidence="1 2">
    <name type="scientific">Micromonospora fulviviridis</name>
    <dbReference type="NCBI Taxonomy" id="47860"/>
    <lineage>
        <taxon>Bacteria</taxon>
        <taxon>Bacillati</taxon>
        <taxon>Actinomycetota</taxon>
        <taxon>Actinomycetes</taxon>
        <taxon>Micromonosporales</taxon>
        <taxon>Micromonosporaceae</taxon>
        <taxon>Micromonospora</taxon>
    </lineage>
</organism>
<accession>A0ABV2VSY8</accession>
<protein>
    <submittedName>
        <fullName evidence="1">Uncharacterized protein</fullName>
    </submittedName>
</protein>
<reference evidence="1 2" key="1">
    <citation type="submission" date="2024-06" db="EMBL/GenBank/DDBJ databases">
        <title>The Natural Products Discovery Center: Release of the First 8490 Sequenced Strains for Exploring Actinobacteria Biosynthetic Diversity.</title>
        <authorList>
            <person name="Kalkreuter E."/>
            <person name="Kautsar S.A."/>
            <person name="Yang D."/>
            <person name="Bader C.D."/>
            <person name="Teijaro C.N."/>
            <person name="Fluegel L."/>
            <person name="Davis C.M."/>
            <person name="Simpson J.R."/>
            <person name="Lauterbach L."/>
            <person name="Steele A.D."/>
            <person name="Gui C."/>
            <person name="Meng S."/>
            <person name="Li G."/>
            <person name="Viehrig K."/>
            <person name="Ye F."/>
            <person name="Su P."/>
            <person name="Kiefer A.F."/>
            <person name="Nichols A."/>
            <person name="Cepeda A.J."/>
            <person name="Yan W."/>
            <person name="Fan B."/>
            <person name="Jiang Y."/>
            <person name="Adhikari A."/>
            <person name="Zheng C.-J."/>
            <person name="Schuster L."/>
            <person name="Cowan T.M."/>
            <person name="Smanski M.J."/>
            <person name="Chevrette M.G."/>
            <person name="De Carvalho L.P.S."/>
            <person name="Shen B."/>
        </authorList>
    </citation>
    <scope>NUCLEOTIDE SEQUENCE [LARGE SCALE GENOMIC DNA]</scope>
    <source>
        <strain evidence="1 2">NPDC006286</strain>
    </source>
</reference>
<comment type="caution">
    <text evidence="1">The sequence shown here is derived from an EMBL/GenBank/DDBJ whole genome shotgun (WGS) entry which is preliminary data.</text>
</comment>
<proteinExistence type="predicted"/>
<keyword evidence="2" id="KW-1185">Reference proteome</keyword>
<sequence>MSFRYYVSFSFQSPSGMGIAAIDFTISKRIEGASEIALIRQDLAKKGYAKPTVLAFSLYSEPRANNGNRRR</sequence>